<protein>
    <submittedName>
        <fullName evidence="1">Uncharacterized protein</fullName>
    </submittedName>
</protein>
<dbReference type="EMBL" id="JANBPG010000712">
    <property type="protein sequence ID" value="KAJ1894295.1"/>
    <property type="molecule type" value="Genomic_DNA"/>
</dbReference>
<sequence>MCTSDELEATTNEIRKTRNWVHQIVCAHKQKIQQHEDSTAVAAEEAPCAITSLQELSQQQIHSITIVALGPVSTPDIPPSTLLSGDDKYGSQKDRIHIYPVEFDVREIEWTGETTDAQKYWPGPAVLVIMHVLAHSATVLFLATMVVSLRNRWNSSFVWHPVLMGLMLVLTTEATLILQPHTSLVLPPRPPPPPPPSLGRTFPKQSINMLMQCAATVACIFGVIQCFAPYNELDSTNPLSKSPAHRRVGAVALLLFFIQAVFRLYVEYTAYGADKRRYQSATRHWHKYHWALRYLTLVFLWSSAWLGVHSHWARGVEGGRVSGSLEVLWVFIFAALILGVFVPADLRKLGFK</sequence>
<reference evidence="1" key="1">
    <citation type="submission" date="2022-07" db="EMBL/GenBank/DDBJ databases">
        <title>Phylogenomic reconstructions and comparative analyses of Kickxellomycotina fungi.</title>
        <authorList>
            <person name="Reynolds N.K."/>
            <person name="Stajich J.E."/>
            <person name="Barry K."/>
            <person name="Grigoriev I.V."/>
            <person name="Crous P."/>
            <person name="Smith M.E."/>
        </authorList>
    </citation>
    <scope>NUCLEOTIDE SEQUENCE</scope>
    <source>
        <strain evidence="1">Benny 63K</strain>
    </source>
</reference>
<evidence type="ECO:0000313" key="1">
    <source>
        <dbReference type="EMBL" id="KAJ1894295.1"/>
    </source>
</evidence>
<proteinExistence type="predicted"/>
<keyword evidence="2" id="KW-1185">Reference proteome</keyword>
<gene>
    <name evidence="1" type="ORF">LPJ66_005276</name>
</gene>
<accession>A0ACC1IIZ5</accession>
<evidence type="ECO:0000313" key="2">
    <source>
        <dbReference type="Proteomes" id="UP001150581"/>
    </source>
</evidence>
<dbReference type="Proteomes" id="UP001150581">
    <property type="component" value="Unassembled WGS sequence"/>
</dbReference>
<comment type="caution">
    <text evidence="1">The sequence shown here is derived from an EMBL/GenBank/DDBJ whole genome shotgun (WGS) entry which is preliminary data.</text>
</comment>
<organism evidence="1 2">
    <name type="scientific">Kickxella alabastrina</name>
    <dbReference type="NCBI Taxonomy" id="61397"/>
    <lineage>
        <taxon>Eukaryota</taxon>
        <taxon>Fungi</taxon>
        <taxon>Fungi incertae sedis</taxon>
        <taxon>Zoopagomycota</taxon>
        <taxon>Kickxellomycotina</taxon>
        <taxon>Kickxellomycetes</taxon>
        <taxon>Kickxellales</taxon>
        <taxon>Kickxellaceae</taxon>
        <taxon>Kickxella</taxon>
    </lineage>
</organism>
<name>A0ACC1IIZ5_9FUNG</name>